<evidence type="ECO:0000259" key="25">
    <source>
        <dbReference type="PROSITE" id="PS50113"/>
    </source>
</evidence>
<evidence type="ECO:0000256" key="16">
    <source>
        <dbReference type="ARBA" id="ARBA00068150"/>
    </source>
</evidence>
<dbReference type="CDD" id="cd00130">
    <property type="entry name" value="PAS"/>
    <property type="match status" value="1"/>
</dbReference>
<keyword evidence="20" id="KW-0175">Coiled coil</keyword>
<dbReference type="FunFam" id="3.30.450.20:FF:000060">
    <property type="entry name" value="Sensor protein FixL"/>
    <property type="match status" value="1"/>
</dbReference>
<dbReference type="SUPFAM" id="SSF52172">
    <property type="entry name" value="CheY-like"/>
    <property type="match status" value="2"/>
</dbReference>
<dbReference type="PROSITE" id="PS50112">
    <property type="entry name" value="PAS"/>
    <property type="match status" value="1"/>
</dbReference>
<dbReference type="Gene3D" id="3.40.50.2300">
    <property type="match status" value="2"/>
</dbReference>
<dbReference type="Pfam" id="PF00989">
    <property type="entry name" value="PAS"/>
    <property type="match status" value="1"/>
</dbReference>
<comment type="subcellular location">
    <subcellularLocation>
        <location evidence="2">Cell membrane</location>
        <topology evidence="2">Multi-pass membrane protein</topology>
    </subcellularLocation>
</comment>
<dbReference type="PRINTS" id="PR00344">
    <property type="entry name" value="BCTRLSENSOR"/>
</dbReference>
<dbReference type="InterPro" id="IPR036641">
    <property type="entry name" value="HPT_dom_sf"/>
</dbReference>
<dbReference type="CDD" id="cd00088">
    <property type="entry name" value="HPT"/>
    <property type="match status" value="1"/>
</dbReference>
<dbReference type="FunCoup" id="M1YWK0">
    <property type="interactions" value="253"/>
</dbReference>
<dbReference type="SUPFAM" id="SSF55874">
    <property type="entry name" value="ATPase domain of HSP90 chaperone/DNA topoisomerase II/histidine kinase"/>
    <property type="match status" value="1"/>
</dbReference>
<gene>
    <name evidence="27" type="ORF">NITGR_150016</name>
</gene>
<keyword evidence="6" id="KW-0808">Transferase</keyword>
<dbReference type="HOGENOM" id="CLU_000445_114_35_0"/>
<dbReference type="EC" id="2.7.13.3" evidence="3"/>
<dbReference type="GO" id="GO:0000155">
    <property type="term" value="F:phosphorelay sensor kinase activity"/>
    <property type="evidence" value="ECO:0007669"/>
    <property type="project" value="InterPro"/>
</dbReference>
<dbReference type="PANTHER" id="PTHR45339">
    <property type="entry name" value="HYBRID SIGNAL TRANSDUCTION HISTIDINE KINASE J"/>
    <property type="match status" value="1"/>
</dbReference>
<dbReference type="SUPFAM" id="SSF47384">
    <property type="entry name" value="Homodimeric domain of signal transducing histidine kinase"/>
    <property type="match status" value="1"/>
</dbReference>
<organism evidence="27 28">
    <name type="scientific">Nitrospina gracilis (strain 3/211)</name>
    <dbReference type="NCBI Taxonomy" id="1266370"/>
    <lineage>
        <taxon>Bacteria</taxon>
        <taxon>Pseudomonadati</taxon>
        <taxon>Nitrospinota/Tectimicrobiota group</taxon>
        <taxon>Nitrospinota</taxon>
        <taxon>Nitrospinia</taxon>
        <taxon>Nitrospinales</taxon>
        <taxon>Nitrospinaceae</taxon>
        <taxon>Nitrospina</taxon>
    </lineage>
</organism>
<feature type="domain" description="Response regulatory" evidence="23">
    <location>
        <begin position="726"/>
        <end position="842"/>
    </location>
</feature>
<dbReference type="SUPFAM" id="SSF55785">
    <property type="entry name" value="PYP-like sensor domain (PAS domain)"/>
    <property type="match status" value="1"/>
</dbReference>
<dbReference type="Pfam" id="PF02518">
    <property type="entry name" value="HATPase_c"/>
    <property type="match status" value="1"/>
</dbReference>
<evidence type="ECO:0000256" key="17">
    <source>
        <dbReference type="ARBA" id="ARBA00070616"/>
    </source>
</evidence>
<dbReference type="AlphaFoldDB" id="M1YWK0"/>
<dbReference type="InterPro" id="IPR003594">
    <property type="entry name" value="HATPase_dom"/>
</dbReference>
<evidence type="ECO:0000256" key="15">
    <source>
        <dbReference type="ARBA" id="ARBA00064003"/>
    </source>
</evidence>
<dbReference type="SMART" id="SM00065">
    <property type="entry name" value="GAF"/>
    <property type="match status" value="1"/>
</dbReference>
<dbReference type="Gene3D" id="3.30.565.10">
    <property type="entry name" value="Histidine kinase-like ATPase, C-terminal domain"/>
    <property type="match status" value="1"/>
</dbReference>
<dbReference type="SUPFAM" id="SSF55781">
    <property type="entry name" value="GAF domain-like"/>
    <property type="match status" value="1"/>
</dbReference>
<evidence type="ECO:0000256" key="9">
    <source>
        <dbReference type="ARBA" id="ARBA00022777"/>
    </source>
</evidence>
<dbReference type="CDD" id="cd16922">
    <property type="entry name" value="HATPase_EvgS-ArcB-TorS-like"/>
    <property type="match status" value="1"/>
</dbReference>
<keyword evidence="4" id="KW-1003">Cell membrane</keyword>
<keyword evidence="28" id="KW-1185">Reference proteome</keyword>
<dbReference type="PANTHER" id="PTHR45339:SF1">
    <property type="entry name" value="HYBRID SIGNAL TRANSDUCTION HISTIDINE KINASE J"/>
    <property type="match status" value="1"/>
</dbReference>
<evidence type="ECO:0000256" key="13">
    <source>
        <dbReference type="ARBA" id="ARBA00023136"/>
    </source>
</evidence>
<feature type="modified residue" description="Phosphohistidine" evidence="18">
    <location>
        <position position="938"/>
    </location>
</feature>
<dbReference type="GO" id="GO:0005524">
    <property type="term" value="F:ATP binding"/>
    <property type="evidence" value="ECO:0007669"/>
    <property type="project" value="UniProtKB-KW"/>
</dbReference>
<dbReference type="InterPro" id="IPR008207">
    <property type="entry name" value="Sig_transdc_His_kin_Hpt_dom"/>
</dbReference>
<dbReference type="SMART" id="SM00448">
    <property type="entry name" value="REC"/>
    <property type="match status" value="2"/>
</dbReference>
<keyword evidence="5 19" id="KW-0597">Phosphoprotein</keyword>
<evidence type="ECO:0000256" key="8">
    <source>
        <dbReference type="ARBA" id="ARBA00022741"/>
    </source>
</evidence>
<evidence type="ECO:0000256" key="7">
    <source>
        <dbReference type="ARBA" id="ARBA00022692"/>
    </source>
</evidence>
<evidence type="ECO:0000256" key="6">
    <source>
        <dbReference type="ARBA" id="ARBA00022679"/>
    </source>
</evidence>
<dbReference type="InterPro" id="IPR036097">
    <property type="entry name" value="HisK_dim/P_sf"/>
</dbReference>
<dbReference type="Gene3D" id="1.20.120.160">
    <property type="entry name" value="HPT domain"/>
    <property type="match status" value="1"/>
</dbReference>
<keyword evidence="7" id="KW-0812">Transmembrane</keyword>
<keyword evidence="9" id="KW-0418">Kinase</keyword>
<dbReference type="InterPro" id="IPR000014">
    <property type="entry name" value="PAS"/>
</dbReference>
<name>M1YWK0_NITG3</name>
<dbReference type="GO" id="GO:0006355">
    <property type="term" value="P:regulation of DNA-templated transcription"/>
    <property type="evidence" value="ECO:0007669"/>
    <property type="project" value="InterPro"/>
</dbReference>
<evidence type="ECO:0000256" key="20">
    <source>
        <dbReference type="SAM" id="Coils"/>
    </source>
</evidence>
<dbReference type="SMART" id="SM00388">
    <property type="entry name" value="HisKA"/>
    <property type="match status" value="1"/>
</dbReference>
<keyword evidence="8" id="KW-0547">Nucleotide-binding</keyword>
<keyword evidence="13" id="KW-0472">Membrane</keyword>
<feature type="domain" description="Response regulatory" evidence="23">
    <location>
        <begin position="578"/>
        <end position="699"/>
    </location>
</feature>
<proteinExistence type="predicted"/>
<evidence type="ECO:0000256" key="21">
    <source>
        <dbReference type="SAM" id="MobiDB-lite"/>
    </source>
</evidence>
<dbReference type="PROSITE" id="PS50894">
    <property type="entry name" value="HPT"/>
    <property type="match status" value="1"/>
</dbReference>
<evidence type="ECO:0000256" key="14">
    <source>
        <dbReference type="ARBA" id="ARBA00059827"/>
    </source>
</evidence>
<dbReference type="Gene3D" id="3.30.450.40">
    <property type="match status" value="1"/>
</dbReference>
<evidence type="ECO:0000256" key="3">
    <source>
        <dbReference type="ARBA" id="ARBA00012438"/>
    </source>
</evidence>
<evidence type="ECO:0000256" key="19">
    <source>
        <dbReference type="PROSITE-ProRule" id="PRU00169"/>
    </source>
</evidence>
<dbReference type="STRING" id="1266370.NITGR_150016"/>
<dbReference type="OrthoDB" id="9801651at2"/>
<dbReference type="SMART" id="SM00091">
    <property type="entry name" value="PAS"/>
    <property type="match status" value="1"/>
</dbReference>
<feature type="domain" description="PAC" evidence="25">
    <location>
        <begin position="268"/>
        <end position="318"/>
    </location>
</feature>
<dbReference type="Proteomes" id="UP000011704">
    <property type="component" value="Unassembled WGS sequence"/>
</dbReference>
<dbReference type="Gene3D" id="1.10.287.130">
    <property type="match status" value="1"/>
</dbReference>
<dbReference type="InterPro" id="IPR035965">
    <property type="entry name" value="PAS-like_dom_sf"/>
</dbReference>
<comment type="function">
    <text evidence="14">Putative oxygen sensor; modulates the activity of FixJ, a transcriptional activator of nitrogen fixation fixK gene. FixL probably acts as a kinase that phosphorylates FixJ.</text>
</comment>
<feature type="domain" description="HPt" evidence="26">
    <location>
        <begin position="899"/>
        <end position="992"/>
    </location>
</feature>
<keyword evidence="11" id="KW-1133">Transmembrane helix</keyword>
<dbReference type="InterPro" id="IPR003018">
    <property type="entry name" value="GAF"/>
</dbReference>
<dbReference type="InterPro" id="IPR029016">
    <property type="entry name" value="GAF-like_dom_sf"/>
</dbReference>
<evidence type="ECO:0000256" key="5">
    <source>
        <dbReference type="ARBA" id="ARBA00022553"/>
    </source>
</evidence>
<dbReference type="Pfam" id="PF00512">
    <property type="entry name" value="HisKA"/>
    <property type="match status" value="1"/>
</dbReference>
<evidence type="ECO:0000259" key="23">
    <source>
        <dbReference type="PROSITE" id="PS50110"/>
    </source>
</evidence>
<dbReference type="SMART" id="SM00387">
    <property type="entry name" value="HATPase_c"/>
    <property type="match status" value="1"/>
</dbReference>
<feature type="coiled-coil region" evidence="20">
    <location>
        <begin position="167"/>
        <end position="201"/>
    </location>
</feature>
<evidence type="ECO:0000256" key="11">
    <source>
        <dbReference type="ARBA" id="ARBA00022989"/>
    </source>
</evidence>
<evidence type="ECO:0000313" key="28">
    <source>
        <dbReference type="Proteomes" id="UP000011704"/>
    </source>
</evidence>
<dbReference type="SUPFAM" id="SSF47226">
    <property type="entry name" value="Histidine-containing phosphotransfer domain, HPT domain"/>
    <property type="match status" value="1"/>
</dbReference>
<evidence type="ECO:0000256" key="4">
    <source>
        <dbReference type="ARBA" id="ARBA00022475"/>
    </source>
</evidence>
<evidence type="ECO:0000313" key="27">
    <source>
        <dbReference type="EMBL" id="CCQ89648.1"/>
    </source>
</evidence>
<comment type="catalytic activity">
    <reaction evidence="1">
        <text>ATP + protein L-histidine = ADP + protein N-phospho-L-histidine.</text>
        <dbReference type="EC" id="2.7.13.3"/>
    </reaction>
</comment>
<dbReference type="InterPro" id="IPR036890">
    <property type="entry name" value="HATPase_C_sf"/>
</dbReference>
<dbReference type="FunFam" id="1.10.287.130:FF:000002">
    <property type="entry name" value="Two-component osmosensing histidine kinase"/>
    <property type="match status" value="1"/>
</dbReference>
<evidence type="ECO:0000259" key="22">
    <source>
        <dbReference type="PROSITE" id="PS50109"/>
    </source>
</evidence>
<keyword evidence="10" id="KW-0067">ATP-binding</keyword>
<protein>
    <recommendedName>
        <fullName evidence="17">Sensor protein FixL</fullName>
        <ecNumber evidence="3">2.7.13.3</ecNumber>
    </recommendedName>
    <alternativeName>
        <fullName evidence="16">Sensory/regulatory protein RpfC</fullName>
    </alternativeName>
</protein>
<dbReference type="InterPro" id="IPR003661">
    <property type="entry name" value="HisK_dim/P_dom"/>
</dbReference>
<dbReference type="CDD" id="cd00082">
    <property type="entry name" value="HisKA"/>
    <property type="match status" value="1"/>
</dbReference>
<evidence type="ECO:0000256" key="1">
    <source>
        <dbReference type="ARBA" id="ARBA00000085"/>
    </source>
</evidence>
<keyword evidence="12" id="KW-0902">Two-component regulatory system</keyword>
<dbReference type="Gene3D" id="3.30.450.20">
    <property type="entry name" value="PAS domain"/>
    <property type="match status" value="1"/>
</dbReference>
<dbReference type="InterPro" id="IPR013767">
    <property type="entry name" value="PAS_fold"/>
</dbReference>
<feature type="modified residue" description="4-aspartylphosphate" evidence="19">
    <location>
        <position position="631"/>
    </location>
</feature>
<dbReference type="InterPro" id="IPR004358">
    <property type="entry name" value="Sig_transdc_His_kin-like_C"/>
</dbReference>
<dbReference type="InParanoid" id="M1YWK0"/>
<dbReference type="FunFam" id="3.30.565.10:FF:000010">
    <property type="entry name" value="Sensor histidine kinase RcsC"/>
    <property type="match status" value="1"/>
</dbReference>
<evidence type="ECO:0000256" key="10">
    <source>
        <dbReference type="ARBA" id="ARBA00022840"/>
    </source>
</evidence>
<dbReference type="Pfam" id="PF00072">
    <property type="entry name" value="Response_reg"/>
    <property type="match status" value="1"/>
</dbReference>
<evidence type="ECO:0000259" key="24">
    <source>
        <dbReference type="PROSITE" id="PS50112"/>
    </source>
</evidence>
<comment type="caution">
    <text evidence="27">The sequence shown here is derived from an EMBL/GenBank/DDBJ whole genome shotgun (WGS) entry which is preliminary data.</text>
</comment>
<feature type="domain" description="Histidine kinase" evidence="22">
    <location>
        <begin position="336"/>
        <end position="560"/>
    </location>
</feature>
<dbReference type="RefSeq" id="WP_005006313.1">
    <property type="nucleotide sequence ID" value="NZ_HG422173.1"/>
</dbReference>
<dbReference type="Pfam" id="PF01590">
    <property type="entry name" value="GAF"/>
    <property type="match status" value="1"/>
</dbReference>
<dbReference type="GO" id="GO:0005886">
    <property type="term" value="C:plasma membrane"/>
    <property type="evidence" value="ECO:0007669"/>
    <property type="project" value="UniProtKB-SubCell"/>
</dbReference>
<dbReference type="PROSITE" id="PS50109">
    <property type="entry name" value="HIS_KIN"/>
    <property type="match status" value="1"/>
</dbReference>
<reference evidence="27 28" key="1">
    <citation type="journal article" date="2013" name="Front. Microbiol.">
        <title>The genome of Nitrospina gracilis illuminates the metabolism and evolution of the major marine nitrite oxidizer.</title>
        <authorList>
            <person name="Luecker S."/>
            <person name="Nowka B."/>
            <person name="Rattei T."/>
            <person name="Spieck E."/>
            <person name="and Daims H."/>
        </authorList>
    </citation>
    <scope>NUCLEOTIDE SEQUENCE [LARGE SCALE GENOMIC DNA]</scope>
    <source>
        <strain evidence="27 28">3/211</strain>
    </source>
</reference>
<evidence type="ECO:0000256" key="18">
    <source>
        <dbReference type="PROSITE-ProRule" id="PRU00110"/>
    </source>
</evidence>
<evidence type="ECO:0000256" key="12">
    <source>
        <dbReference type="ARBA" id="ARBA00023012"/>
    </source>
</evidence>
<dbReference type="Pfam" id="PF01627">
    <property type="entry name" value="Hpt"/>
    <property type="match status" value="1"/>
</dbReference>
<feature type="modified residue" description="4-aspartylphosphate" evidence="19">
    <location>
        <position position="775"/>
    </location>
</feature>
<dbReference type="InterPro" id="IPR011006">
    <property type="entry name" value="CheY-like_superfamily"/>
</dbReference>
<dbReference type="NCBIfam" id="TIGR00229">
    <property type="entry name" value="sensory_box"/>
    <property type="match status" value="1"/>
</dbReference>
<dbReference type="EMBL" id="CAQJ01000017">
    <property type="protein sequence ID" value="CCQ89648.1"/>
    <property type="molecule type" value="Genomic_DNA"/>
</dbReference>
<dbReference type="InterPro" id="IPR001789">
    <property type="entry name" value="Sig_transdc_resp-reg_receiver"/>
</dbReference>
<dbReference type="PROSITE" id="PS50110">
    <property type="entry name" value="RESPONSE_REGULATORY"/>
    <property type="match status" value="2"/>
</dbReference>
<dbReference type="PROSITE" id="PS50113">
    <property type="entry name" value="PAC"/>
    <property type="match status" value="1"/>
</dbReference>
<sequence length="1082" mass="121188">MLEPPVPENEEVRLQALFEYHVLDTDPEEQFDELTELVAQICDVPIALISLIDEKRQWFKSFHGLGARETPRNVSFCGHAILQEGVFEVPNSLEDERFADNPIVTGEPRVIFYAGAPLKTPSGQQIGTLCAIDHKPHKLTEDQKRCLTLLAHQVVSQLELRKIILLKHQLIVQKSELYNQIEELNEELKAKEAKKHAILETMLDPLIVIDERGSIQNFNAAAQKIFGYEASEIIGKNVAILMPETYRTGHDDAIQRYRNTRKPTILGELREEWGHRKDGTVFPIELLINEMTINGERQFVGICRDITERKVVEEELVEAERQAVSANEAKSRFLANMSHEIRTPMNTILGLAHLALQHDLPTKIKGYVEKIEKSGKSLLGIINDILDFSKVEAGKLELEIVQFDLQEVLENVAYQQAQAAEKRGTELVFFSSPKVPQNLMGDPLRLGQVLTNLVSNAIKFTLKGTVAVYTDVELGEPDTSSRVILKFTVQDTGIGMTPEQVEGVFGAFNQADTSTTRKYGGTGLGLAISRQLVELMLGSIEIESEAGKGSTFIISIPFDCDPGELEKVKLKRDGSDKRALVIEKNPVLARVLTGMLQSLGFFAEHRESLDAGVDQIVAVQMDQAYDLVFVDLEFTESHWNEISERLKLLSTPSGNTRVVLVVPELKFLNRIESQGASLDGVVVKPIRLSQLFDLVTNLFENKNARMVRVTEREETLFDPTSFRGCRVLVAEDNEINQEVVEELLLNVGFDVTIVDNGKKVVECLDSQQFDVVLLDLQMPVMDGFEAARQIRQDKKFESLPVIALTANAMAGDRERTAEVGMNDHVTKPIDPEAMYQTLRRWVTSSTGKKEEPAVPAGEPDTREEQAASPHLETTESPEIPLPSITGLDVDEGVMRIGGNRTRYCKILSGFCDNHSGDGEKILSAFNQGDYEGLHMLVHTIKGVAGNVGARALYDQAEILENALQNGSREEQEIHTHILVESMNDLMNLLLEWKKTGERERPAPASSLTMCDVQVDTLMKNLRSLLEESDSRATVRVNALRGYLEGSTLHDLWMNLQKCIRLYQFDEAVQVLDEIITERQKHC</sequence>
<evidence type="ECO:0000259" key="26">
    <source>
        <dbReference type="PROSITE" id="PS50894"/>
    </source>
</evidence>
<dbReference type="InterPro" id="IPR005467">
    <property type="entry name" value="His_kinase_dom"/>
</dbReference>
<accession>M1YWK0</accession>
<evidence type="ECO:0000256" key="2">
    <source>
        <dbReference type="ARBA" id="ARBA00004651"/>
    </source>
</evidence>
<feature type="domain" description="PAS" evidence="24">
    <location>
        <begin position="191"/>
        <end position="244"/>
    </location>
</feature>
<dbReference type="CDD" id="cd17546">
    <property type="entry name" value="REC_hyHK_CKI1_RcsC-like"/>
    <property type="match status" value="1"/>
</dbReference>
<comment type="subunit">
    <text evidence="15">At low DSF concentrations, interacts with RpfF.</text>
</comment>
<feature type="region of interest" description="Disordered" evidence="21">
    <location>
        <begin position="842"/>
        <end position="885"/>
    </location>
</feature>
<dbReference type="InterPro" id="IPR000700">
    <property type="entry name" value="PAS-assoc_C"/>
</dbReference>